<evidence type="ECO:0000256" key="1">
    <source>
        <dbReference type="ARBA" id="ARBA00008968"/>
    </source>
</evidence>
<feature type="compositionally biased region" description="Acidic residues" evidence="3">
    <location>
        <begin position="12"/>
        <end position="24"/>
    </location>
</feature>
<dbReference type="Pfam" id="PF19037">
    <property type="entry name" value="Fuz_longin_2"/>
    <property type="match status" value="1"/>
</dbReference>
<evidence type="ECO:0000259" key="5">
    <source>
        <dbReference type="Pfam" id="PF19037"/>
    </source>
</evidence>
<proteinExistence type="inferred from homology"/>
<comment type="caution">
    <text evidence="7">The sequence shown here is derived from an EMBL/GenBank/DDBJ whole genome shotgun (WGS) entry which is preliminary data.</text>
</comment>
<feature type="domain" description="FUZ/MON1/HPS1 third Longin" evidence="6">
    <location>
        <begin position="399"/>
        <end position="517"/>
    </location>
</feature>
<evidence type="ECO:0000313" key="7">
    <source>
        <dbReference type="EMBL" id="TGZ62039.1"/>
    </source>
</evidence>
<dbReference type="InterPro" id="IPR004353">
    <property type="entry name" value="Mon1"/>
</dbReference>
<comment type="similarity">
    <text evidence="1 2">Belongs to the MON1/SAND family.</text>
</comment>
<dbReference type="AlphaFoldDB" id="A0A4S2LLR9"/>
<dbReference type="PRINTS" id="PR01546">
    <property type="entry name" value="YEAST73DUF"/>
</dbReference>
<feature type="region of interest" description="Disordered" evidence="3">
    <location>
        <begin position="1"/>
        <end position="24"/>
    </location>
</feature>
<feature type="domain" description="FUZ/MON1/HPS1 first Longin" evidence="4">
    <location>
        <begin position="113"/>
        <end position="233"/>
    </location>
</feature>
<dbReference type="GO" id="GO:0035658">
    <property type="term" value="C:Mon1-Ccz1 complex"/>
    <property type="evidence" value="ECO:0007669"/>
    <property type="project" value="TreeGrafter"/>
</dbReference>
<dbReference type="GO" id="GO:0006623">
    <property type="term" value="P:protein targeting to vacuole"/>
    <property type="evidence" value="ECO:0007669"/>
    <property type="project" value="UniProtKB-UniRule"/>
</dbReference>
<reference evidence="7 8" key="1">
    <citation type="journal article" date="2019" name="BMC Genomics">
        <title>New insights from Opisthorchis felineus genome: update on genomics of the epidemiologically important liver flukes.</title>
        <authorList>
            <person name="Ershov N.I."/>
            <person name="Mordvinov V.A."/>
            <person name="Prokhortchouk E.B."/>
            <person name="Pakharukova M.Y."/>
            <person name="Gunbin K.V."/>
            <person name="Ustyantsev K."/>
            <person name="Genaev M.A."/>
            <person name="Blinov A.G."/>
            <person name="Mazur A."/>
            <person name="Boulygina E."/>
            <person name="Tsygankova S."/>
            <person name="Khrameeva E."/>
            <person name="Chekanov N."/>
            <person name="Fan G."/>
            <person name="Xiao A."/>
            <person name="Zhang H."/>
            <person name="Xu X."/>
            <person name="Yang H."/>
            <person name="Solovyev V."/>
            <person name="Lee S.M."/>
            <person name="Liu X."/>
            <person name="Afonnikov D.A."/>
            <person name="Skryabin K.G."/>
        </authorList>
    </citation>
    <scope>NUCLEOTIDE SEQUENCE [LARGE SCALE GENOMIC DNA]</scope>
    <source>
        <strain evidence="7">AK-0245</strain>
        <tissue evidence="7">Whole organism</tissue>
    </source>
</reference>
<dbReference type="InterPro" id="IPR043972">
    <property type="entry name" value="FUZ/MON1/HPS1_longin_1"/>
</dbReference>
<dbReference type="EMBL" id="SJOL01007716">
    <property type="protein sequence ID" value="TGZ62039.1"/>
    <property type="molecule type" value="Genomic_DNA"/>
</dbReference>
<dbReference type="OrthoDB" id="272411at2759"/>
<dbReference type="PANTHER" id="PTHR13027:SF7">
    <property type="entry name" value="VACUOLAR FUSION PROTEIN MON1 HOMOLOG"/>
    <property type="match status" value="1"/>
</dbReference>
<name>A0A4S2LLR9_OPIFE</name>
<dbReference type="Pfam" id="PF19038">
    <property type="entry name" value="Fuz_longin_3"/>
    <property type="match status" value="1"/>
</dbReference>
<dbReference type="Proteomes" id="UP000308267">
    <property type="component" value="Unassembled WGS sequence"/>
</dbReference>
<dbReference type="STRING" id="147828.A0A4S2LLR9"/>
<evidence type="ECO:0000256" key="3">
    <source>
        <dbReference type="SAM" id="MobiDB-lite"/>
    </source>
</evidence>
<evidence type="ECO:0000313" key="8">
    <source>
        <dbReference type="Proteomes" id="UP000308267"/>
    </source>
</evidence>
<feature type="domain" description="FUZ/MON1/HPS1 second Longin" evidence="5">
    <location>
        <begin position="274"/>
        <end position="368"/>
    </location>
</feature>
<dbReference type="InterPro" id="IPR043971">
    <property type="entry name" value="FUZ/MON1/HPS1_longin_2"/>
</dbReference>
<organism evidence="7 8">
    <name type="scientific">Opisthorchis felineus</name>
    <dbReference type="NCBI Taxonomy" id="147828"/>
    <lineage>
        <taxon>Eukaryota</taxon>
        <taxon>Metazoa</taxon>
        <taxon>Spiralia</taxon>
        <taxon>Lophotrochozoa</taxon>
        <taxon>Platyhelminthes</taxon>
        <taxon>Trematoda</taxon>
        <taxon>Digenea</taxon>
        <taxon>Opisthorchiida</taxon>
        <taxon>Opisthorchiata</taxon>
        <taxon>Opisthorchiidae</taxon>
        <taxon>Opisthorchis</taxon>
    </lineage>
</organism>
<dbReference type="InterPro" id="IPR043970">
    <property type="entry name" value="FUZ/MON1/HPS1_longin_3"/>
</dbReference>
<evidence type="ECO:0000256" key="2">
    <source>
        <dbReference type="RuleBase" id="RU367048"/>
    </source>
</evidence>
<evidence type="ECO:0000259" key="4">
    <source>
        <dbReference type="Pfam" id="PF19036"/>
    </source>
</evidence>
<evidence type="ECO:0000259" key="6">
    <source>
        <dbReference type="Pfam" id="PF19038"/>
    </source>
</evidence>
<protein>
    <recommendedName>
        <fullName evidence="2">Vacuolar fusion protein MON1 homolog</fullName>
    </recommendedName>
</protein>
<accession>A0A4S2LLR9</accession>
<gene>
    <name evidence="7" type="ORF">CRM22_007652</name>
</gene>
<comment type="function">
    <text evidence="2">Plays an important role in membrane trafficking through the secretory apparatus.</text>
</comment>
<keyword evidence="8" id="KW-1185">Reference proteome</keyword>
<dbReference type="PANTHER" id="PTHR13027">
    <property type="entry name" value="SAND PROTEIN-RELATED"/>
    <property type="match status" value="1"/>
</dbReference>
<dbReference type="Pfam" id="PF19036">
    <property type="entry name" value="Fuz_longin_1"/>
    <property type="match status" value="1"/>
</dbReference>
<dbReference type="GO" id="GO:0032510">
    <property type="term" value="P:endosome to lysosome transport via multivesicular body sorting pathway"/>
    <property type="evidence" value="ECO:0007669"/>
    <property type="project" value="TreeGrafter"/>
</dbReference>
<sequence>MSALVDCPELQLPDDDDSDTEDEYLDSSNLLFQSEAPMDVISAGIDVQPTDVVKQILAEAGLSAGITDPPSSETDRLKLETDSISTTSSQDISEDPSNYTAVIPDWKDQNMLVFVLSEAGKPIYSRYGDECRLASIMGVMQALVSFVAASNDELLSVDAGERSFVFLTRPHLILVAVGSVAEPKEHFVVCLGYVYSQLLSLLTLQRLDHRFTVQKNLDLRRLLVGDSRLISSIVEFVEDSFAAFLQSVSYLPLAPAVRDACSQIISQSVKSRVVVFGLLLHRNHLVSLVRMKGHELHPADIHLIINLVCSSQSLKSVQTHWIPICLPKFDANGFLYANIAFLDNHTSSVLLSVDSTQFYALEEAKDAIFDRLKSTNGGEYVTAITTTQFPSVHDIGVPELRHLVCKYLPTAQYVATEWTVPYLDPPSDGVSCSVSGDSQISETRGLRAKILQTYRRMYCRLHNRRYNIRLIYQSTPTEVFFAWKTDVFEIYCTLDPLTTKTAINEIRKTVLKWITSRKQYLFCLTAPTF</sequence>